<proteinExistence type="predicted"/>
<name>X1VE80_9ZZZZ</name>
<dbReference type="Gene3D" id="3.40.50.150">
    <property type="entry name" value="Vaccinia Virus protein VP39"/>
    <property type="match status" value="2"/>
</dbReference>
<dbReference type="GO" id="GO:0008170">
    <property type="term" value="F:N-methyltransferase activity"/>
    <property type="evidence" value="ECO:0007669"/>
    <property type="project" value="InterPro"/>
</dbReference>
<dbReference type="SUPFAM" id="SSF53335">
    <property type="entry name" value="S-adenosyl-L-methionine-dependent methyltransferases"/>
    <property type="match status" value="1"/>
</dbReference>
<dbReference type="GO" id="GO:0003677">
    <property type="term" value="F:DNA binding"/>
    <property type="evidence" value="ECO:0007669"/>
    <property type="project" value="InterPro"/>
</dbReference>
<evidence type="ECO:0000256" key="2">
    <source>
        <dbReference type="ARBA" id="ARBA00022679"/>
    </source>
</evidence>
<protein>
    <recommendedName>
        <fullName evidence="3">DNA methylase N-4/N-6 domain-containing protein</fullName>
    </recommendedName>
</protein>
<evidence type="ECO:0000256" key="1">
    <source>
        <dbReference type="ARBA" id="ARBA00022603"/>
    </source>
</evidence>
<gene>
    <name evidence="4" type="ORF">S12H4_53794</name>
</gene>
<evidence type="ECO:0000313" key="4">
    <source>
        <dbReference type="EMBL" id="GAJ04895.1"/>
    </source>
</evidence>
<comment type="caution">
    <text evidence="4">The sequence shown here is derived from an EMBL/GenBank/DDBJ whole genome shotgun (WGS) entry which is preliminary data.</text>
</comment>
<sequence length="188" mass="21286">MLLPYNPRVSFAFEGRIPGQIVQHTLYYYTEVFDIVVDPMAGSGTTMDVCKLMLRRYRSYDLNPIRSDIQNHNILDGLPEETKGCNLIFADPPYWDMNKVGYQHLEGSLASLSLDAFLVWEAEFAESCKTMLAKGGHVAFLIQSQTGPSVPVDRGYIDYAFEAYQRFVGIGFTPIRRISVPMPEETLT</sequence>
<dbReference type="EMBL" id="BARW01034302">
    <property type="protein sequence ID" value="GAJ04895.1"/>
    <property type="molecule type" value="Genomic_DNA"/>
</dbReference>
<reference evidence="4" key="1">
    <citation type="journal article" date="2014" name="Front. Microbiol.">
        <title>High frequency of phylogenetically diverse reductive dehalogenase-homologous genes in deep subseafloor sedimentary metagenomes.</title>
        <authorList>
            <person name="Kawai M."/>
            <person name="Futagami T."/>
            <person name="Toyoda A."/>
            <person name="Takaki Y."/>
            <person name="Nishi S."/>
            <person name="Hori S."/>
            <person name="Arai W."/>
            <person name="Tsubouchi T."/>
            <person name="Morono Y."/>
            <person name="Uchiyama I."/>
            <person name="Ito T."/>
            <person name="Fujiyama A."/>
            <person name="Inagaki F."/>
            <person name="Takami H."/>
        </authorList>
    </citation>
    <scope>NUCLEOTIDE SEQUENCE</scope>
    <source>
        <strain evidence="4">Expedition CK06-06</strain>
    </source>
</reference>
<dbReference type="Pfam" id="PF01555">
    <property type="entry name" value="N6_N4_Mtase"/>
    <property type="match status" value="1"/>
</dbReference>
<dbReference type="InterPro" id="IPR029063">
    <property type="entry name" value="SAM-dependent_MTases_sf"/>
</dbReference>
<keyword evidence="1" id="KW-0489">Methyltransferase</keyword>
<dbReference type="InterPro" id="IPR002941">
    <property type="entry name" value="DNA_methylase_N4/N6"/>
</dbReference>
<dbReference type="AlphaFoldDB" id="X1VE80"/>
<organism evidence="4">
    <name type="scientific">marine sediment metagenome</name>
    <dbReference type="NCBI Taxonomy" id="412755"/>
    <lineage>
        <taxon>unclassified sequences</taxon>
        <taxon>metagenomes</taxon>
        <taxon>ecological metagenomes</taxon>
    </lineage>
</organism>
<keyword evidence="2" id="KW-0808">Transferase</keyword>
<feature type="domain" description="DNA methylase N-4/N-6" evidence="3">
    <location>
        <begin position="12"/>
        <end position="64"/>
    </location>
</feature>
<dbReference type="GO" id="GO:0032259">
    <property type="term" value="P:methylation"/>
    <property type="evidence" value="ECO:0007669"/>
    <property type="project" value="UniProtKB-KW"/>
</dbReference>
<feature type="non-terminal residue" evidence="4">
    <location>
        <position position="188"/>
    </location>
</feature>
<evidence type="ECO:0000259" key="3">
    <source>
        <dbReference type="Pfam" id="PF01555"/>
    </source>
</evidence>
<accession>X1VE80</accession>